<evidence type="ECO:0000256" key="2">
    <source>
        <dbReference type="SAM" id="Phobius"/>
    </source>
</evidence>
<keyword evidence="2" id="KW-1133">Transmembrane helix</keyword>
<keyword evidence="2" id="KW-0812">Transmembrane</keyword>
<keyword evidence="2" id="KW-0472">Membrane</keyword>
<feature type="compositionally biased region" description="Polar residues" evidence="1">
    <location>
        <begin position="238"/>
        <end position="250"/>
    </location>
</feature>
<feature type="compositionally biased region" description="Polar residues" evidence="1">
    <location>
        <begin position="350"/>
        <end position="368"/>
    </location>
</feature>
<reference evidence="3" key="1">
    <citation type="journal article" date="2020" name="Stud. Mycol.">
        <title>101 Dothideomycetes genomes: a test case for predicting lifestyles and emergence of pathogens.</title>
        <authorList>
            <person name="Haridas S."/>
            <person name="Albert R."/>
            <person name="Binder M."/>
            <person name="Bloem J."/>
            <person name="Labutti K."/>
            <person name="Salamov A."/>
            <person name="Andreopoulos B."/>
            <person name="Baker S."/>
            <person name="Barry K."/>
            <person name="Bills G."/>
            <person name="Bluhm B."/>
            <person name="Cannon C."/>
            <person name="Castanera R."/>
            <person name="Culley D."/>
            <person name="Daum C."/>
            <person name="Ezra D."/>
            <person name="Gonzalez J."/>
            <person name="Henrissat B."/>
            <person name="Kuo A."/>
            <person name="Liang C."/>
            <person name="Lipzen A."/>
            <person name="Lutzoni F."/>
            <person name="Magnuson J."/>
            <person name="Mondo S."/>
            <person name="Nolan M."/>
            <person name="Ohm R."/>
            <person name="Pangilinan J."/>
            <person name="Park H.-J."/>
            <person name="Ramirez L."/>
            <person name="Alfaro M."/>
            <person name="Sun H."/>
            <person name="Tritt A."/>
            <person name="Yoshinaga Y."/>
            <person name="Zwiers L.-H."/>
            <person name="Turgeon B."/>
            <person name="Goodwin S."/>
            <person name="Spatafora J."/>
            <person name="Crous P."/>
            <person name="Grigoriev I."/>
        </authorList>
    </citation>
    <scope>NUCLEOTIDE SEQUENCE</scope>
    <source>
        <strain evidence="3">CBS 260.36</strain>
    </source>
</reference>
<feature type="region of interest" description="Disordered" evidence="1">
    <location>
        <begin position="117"/>
        <end position="184"/>
    </location>
</feature>
<feature type="region of interest" description="Disordered" evidence="1">
    <location>
        <begin position="293"/>
        <end position="381"/>
    </location>
</feature>
<feature type="compositionally biased region" description="Low complexity" evidence="1">
    <location>
        <begin position="315"/>
        <end position="345"/>
    </location>
</feature>
<feature type="compositionally biased region" description="Polar residues" evidence="1">
    <location>
        <begin position="265"/>
        <end position="278"/>
    </location>
</feature>
<protein>
    <submittedName>
        <fullName evidence="3">Uncharacterized protein</fullName>
    </submittedName>
</protein>
<sequence length="381" mass="41465">MSAIENGVNGVKHTFSSWDSCMSKAYCKWPVIAGIIIGSLILLSVLYCVVQIICCGAQCCFCLASISRCLCCGCCRGSGRGNRGGDNYDGHVKNNGYVRPADYNTSYQPSYMAQGQYASQPAPHYGPPSTATFDAPTKNTRRANEDALPAMPSWSDAQSRRVEDHHSAHDDVEMGKLNNAGQSEPMLPKFESDDYAYARGDSAHGIGSNSHNTGDLGLGAGAMATSPYRDTYSRQDTYRGSSPAPTYHTHQQYGQGNRGYGQAQTYDSPYNNYDHNPSTTTAVGTAYTAAHTAQPYSPTRSAQPQQQQSYNAQRTQSPTYAPQQQQQQQHGYSAPQQSQQQGYTAYPGQASYQAHEPTSPSVYSSVPETTRKPVQGSWRDV</sequence>
<dbReference type="Proteomes" id="UP000799439">
    <property type="component" value="Unassembled WGS sequence"/>
</dbReference>
<dbReference type="OrthoDB" id="5401332at2759"/>
<evidence type="ECO:0000256" key="1">
    <source>
        <dbReference type="SAM" id="MobiDB-lite"/>
    </source>
</evidence>
<keyword evidence="4" id="KW-1185">Reference proteome</keyword>
<dbReference type="GO" id="GO:0005935">
    <property type="term" value="C:cellular bud neck"/>
    <property type="evidence" value="ECO:0007669"/>
    <property type="project" value="TreeGrafter"/>
</dbReference>
<evidence type="ECO:0000313" key="3">
    <source>
        <dbReference type="EMBL" id="KAF2149639.1"/>
    </source>
</evidence>
<proteinExistence type="predicted"/>
<feature type="region of interest" description="Disordered" evidence="1">
    <location>
        <begin position="230"/>
        <end position="281"/>
    </location>
</feature>
<feature type="transmembrane region" description="Helical" evidence="2">
    <location>
        <begin position="31"/>
        <end position="53"/>
    </location>
</feature>
<gene>
    <name evidence="3" type="ORF">K461DRAFT_324102</name>
</gene>
<dbReference type="InterPro" id="IPR037504">
    <property type="entry name" value="PSI_induc_2"/>
</dbReference>
<dbReference type="GO" id="GO:0005886">
    <property type="term" value="C:plasma membrane"/>
    <property type="evidence" value="ECO:0007669"/>
    <property type="project" value="TreeGrafter"/>
</dbReference>
<dbReference type="PANTHER" id="PTHR40018:SF1">
    <property type="entry name" value="[PSI+] INDUCTION PROTEIN 2"/>
    <property type="match status" value="1"/>
</dbReference>
<feature type="compositionally biased region" description="Low complexity" evidence="1">
    <location>
        <begin position="251"/>
        <end position="264"/>
    </location>
</feature>
<accession>A0A9P4MH47</accession>
<name>A0A9P4MH47_9PEZI</name>
<dbReference type="PANTHER" id="PTHR40018">
    <property type="entry name" value="[PSI+] INDUCTION PROTEIN 2"/>
    <property type="match status" value="1"/>
</dbReference>
<dbReference type="AlphaFoldDB" id="A0A9P4MH47"/>
<organism evidence="3 4">
    <name type="scientific">Myriangium duriaei CBS 260.36</name>
    <dbReference type="NCBI Taxonomy" id="1168546"/>
    <lineage>
        <taxon>Eukaryota</taxon>
        <taxon>Fungi</taxon>
        <taxon>Dikarya</taxon>
        <taxon>Ascomycota</taxon>
        <taxon>Pezizomycotina</taxon>
        <taxon>Dothideomycetes</taxon>
        <taxon>Dothideomycetidae</taxon>
        <taxon>Myriangiales</taxon>
        <taxon>Myriangiaceae</taxon>
        <taxon>Myriangium</taxon>
    </lineage>
</organism>
<evidence type="ECO:0000313" key="4">
    <source>
        <dbReference type="Proteomes" id="UP000799439"/>
    </source>
</evidence>
<dbReference type="EMBL" id="ML996091">
    <property type="protein sequence ID" value="KAF2149639.1"/>
    <property type="molecule type" value="Genomic_DNA"/>
</dbReference>
<comment type="caution">
    <text evidence="3">The sequence shown here is derived from an EMBL/GenBank/DDBJ whole genome shotgun (WGS) entry which is preliminary data.</text>
</comment>
<feature type="compositionally biased region" description="Basic and acidic residues" evidence="1">
    <location>
        <begin position="158"/>
        <end position="174"/>
    </location>
</feature>